<accession>A0AB40CZR5</accession>
<evidence type="ECO:0000256" key="1">
    <source>
        <dbReference type="SAM" id="MobiDB-lite"/>
    </source>
</evidence>
<dbReference type="RefSeq" id="XP_039145420.1">
    <property type="nucleotide sequence ID" value="XM_039289486.1"/>
</dbReference>
<proteinExistence type="predicted"/>
<gene>
    <name evidence="3" type="primary">LOC120282650</name>
</gene>
<evidence type="ECO:0000313" key="3">
    <source>
        <dbReference type="RefSeq" id="XP_039145420.1"/>
    </source>
</evidence>
<feature type="compositionally biased region" description="Basic and acidic residues" evidence="1">
    <location>
        <begin position="28"/>
        <end position="40"/>
    </location>
</feature>
<dbReference type="Proteomes" id="UP001515500">
    <property type="component" value="Chromosome 18"/>
</dbReference>
<dbReference type="AlphaFoldDB" id="A0AB40CZR5"/>
<feature type="region of interest" description="Disordered" evidence="1">
    <location>
        <begin position="17"/>
        <end position="150"/>
    </location>
</feature>
<protein>
    <submittedName>
        <fullName evidence="3">Uncharacterized protein LOC120282650</fullName>
    </submittedName>
</protein>
<keyword evidence="2" id="KW-1185">Reference proteome</keyword>
<sequence>MYDRYAGGDPQVLQLWRRGHLSKACPKPPKERETGRREQSGGRGRGRRGHKGGIGGGYQAHQMIDPQVEEKSVLTEEENELFEMLKRKQGMIGHGGKKSMTDEISTSDSKDSGASRHVIGVSSEITSFTHLTPPESIQTADGTSQPMVGKGELYREGDKSETWDWHVA</sequence>
<reference evidence="3" key="1">
    <citation type="submission" date="2025-08" db="UniProtKB">
        <authorList>
            <consortium name="RefSeq"/>
        </authorList>
    </citation>
    <scope>IDENTIFICATION</scope>
</reference>
<organism evidence="2 3">
    <name type="scientific">Dioscorea cayennensis subsp. rotundata</name>
    <name type="common">White Guinea yam</name>
    <name type="synonym">Dioscorea rotundata</name>
    <dbReference type="NCBI Taxonomy" id="55577"/>
    <lineage>
        <taxon>Eukaryota</taxon>
        <taxon>Viridiplantae</taxon>
        <taxon>Streptophyta</taxon>
        <taxon>Embryophyta</taxon>
        <taxon>Tracheophyta</taxon>
        <taxon>Spermatophyta</taxon>
        <taxon>Magnoliopsida</taxon>
        <taxon>Liliopsida</taxon>
        <taxon>Dioscoreales</taxon>
        <taxon>Dioscoreaceae</taxon>
        <taxon>Dioscorea</taxon>
    </lineage>
</organism>
<name>A0AB40CZR5_DIOCR</name>
<dbReference type="GeneID" id="120282650"/>
<evidence type="ECO:0000313" key="2">
    <source>
        <dbReference type="Proteomes" id="UP001515500"/>
    </source>
</evidence>
<feature type="compositionally biased region" description="Polar residues" evidence="1">
    <location>
        <begin position="123"/>
        <end position="146"/>
    </location>
</feature>